<dbReference type="InterPro" id="IPR032675">
    <property type="entry name" value="LRR_dom_sf"/>
</dbReference>
<keyword evidence="6" id="KW-1185">Reference proteome</keyword>
<feature type="signal peptide" evidence="3">
    <location>
        <begin position="1"/>
        <end position="28"/>
    </location>
</feature>
<proteinExistence type="predicted"/>
<name>A0A4Y1X2H6_9BACT</name>
<dbReference type="InterPro" id="IPR050216">
    <property type="entry name" value="LRR_domain-containing"/>
</dbReference>
<evidence type="ECO:0000256" key="1">
    <source>
        <dbReference type="ARBA" id="ARBA00022614"/>
    </source>
</evidence>
<evidence type="ECO:0000313" key="6">
    <source>
        <dbReference type="Proteomes" id="UP000319374"/>
    </source>
</evidence>
<evidence type="ECO:0000259" key="4">
    <source>
        <dbReference type="Pfam" id="PF14660"/>
    </source>
</evidence>
<dbReference type="Pfam" id="PF14660">
    <property type="entry name" value="DUF4458"/>
    <property type="match status" value="2"/>
</dbReference>
<reference evidence="6" key="1">
    <citation type="submission" date="2019-06" db="EMBL/GenBank/DDBJ databases">
        <title>Alistipes onderdonkii subsp. vulgaris subsp. nov., Alistipes dispar sp. nov. and Alistipes communis sp. nov., isolated from human faeces, and creation of Alistipes onderdonkii subsp. onderdonkii subsp. nov.</title>
        <authorList>
            <person name="Sakamoto M."/>
            <person name="Ikeyama N."/>
            <person name="Ogata Y."/>
            <person name="Suda W."/>
            <person name="Iino T."/>
            <person name="Hattori M."/>
            <person name="Ohkuma M."/>
        </authorList>
    </citation>
    <scope>NUCLEOTIDE SEQUENCE [LARGE SCALE GENOMIC DNA]</scope>
    <source>
        <strain evidence="6">5CPEGH6</strain>
    </source>
</reference>
<dbReference type="AlphaFoldDB" id="A0A4Y1X2H6"/>
<dbReference type="KEGG" id="ada:A5CPEGH6_21510"/>
<evidence type="ECO:0000256" key="3">
    <source>
        <dbReference type="SAM" id="SignalP"/>
    </source>
</evidence>
<dbReference type="GO" id="GO:0005737">
    <property type="term" value="C:cytoplasm"/>
    <property type="evidence" value="ECO:0007669"/>
    <property type="project" value="TreeGrafter"/>
</dbReference>
<dbReference type="InterPro" id="IPR027899">
    <property type="entry name" value="DUF4458"/>
</dbReference>
<dbReference type="PANTHER" id="PTHR48051:SF1">
    <property type="entry name" value="RAS SUPPRESSOR PROTEIN 1"/>
    <property type="match status" value="1"/>
</dbReference>
<dbReference type="PANTHER" id="PTHR48051">
    <property type="match status" value="1"/>
</dbReference>
<accession>A0A4Y1X2H6</accession>
<protein>
    <recommendedName>
        <fullName evidence="4">DUF4458 domain-containing protein</fullName>
    </recommendedName>
</protein>
<dbReference type="EMBL" id="AP019736">
    <property type="protein sequence ID" value="BBL07513.1"/>
    <property type="molecule type" value="Genomic_DNA"/>
</dbReference>
<dbReference type="Gene3D" id="2.60.40.3540">
    <property type="entry name" value="Domain of unknown function DUF4458"/>
    <property type="match status" value="2"/>
</dbReference>
<gene>
    <name evidence="5" type="ORF">A5CPEGH6_21510</name>
</gene>
<feature type="chain" id="PRO_5021273968" description="DUF4458 domain-containing protein" evidence="3">
    <location>
        <begin position="29"/>
        <end position="931"/>
    </location>
</feature>
<organism evidence="5 6">
    <name type="scientific">Alistipes dispar</name>
    <dbReference type="NCBI Taxonomy" id="2585119"/>
    <lineage>
        <taxon>Bacteria</taxon>
        <taxon>Pseudomonadati</taxon>
        <taxon>Bacteroidota</taxon>
        <taxon>Bacteroidia</taxon>
        <taxon>Bacteroidales</taxon>
        <taxon>Rikenellaceae</taxon>
        <taxon>Alistipes</taxon>
    </lineage>
</organism>
<dbReference type="InterPro" id="IPR041403">
    <property type="entry name" value="DUF4458_prot_LRR"/>
</dbReference>
<feature type="domain" description="DUF4458" evidence="4">
    <location>
        <begin position="44"/>
        <end position="161"/>
    </location>
</feature>
<keyword evidence="3" id="KW-0732">Signal</keyword>
<dbReference type="InterPro" id="IPR038711">
    <property type="entry name" value="LRR_N_sf"/>
</dbReference>
<dbReference type="PROSITE" id="PS51257">
    <property type="entry name" value="PROKAR_LIPOPROTEIN"/>
    <property type="match status" value="1"/>
</dbReference>
<keyword evidence="2" id="KW-0677">Repeat</keyword>
<evidence type="ECO:0000313" key="5">
    <source>
        <dbReference type="EMBL" id="BBL07513.1"/>
    </source>
</evidence>
<dbReference type="SUPFAM" id="SSF52058">
    <property type="entry name" value="L domain-like"/>
    <property type="match status" value="2"/>
</dbReference>
<feature type="domain" description="DUF4458" evidence="4">
    <location>
        <begin position="174"/>
        <end position="306"/>
    </location>
</feature>
<dbReference type="Pfam" id="PF18805">
    <property type="entry name" value="LRR_10"/>
    <property type="match status" value="1"/>
</dbReference>
<evidence type="ECO:0000256" key="2">
    <source>
        <dbReference type="ARBA" id="ARBA00022737"/>
    </source>
</evidence>
<sequence length="931" mass="104413">MNDMNRMRNIVSRLFLFPLCALLWGVVASGCSDEGDGLQPGKYGYVQFKLYKLASYDKDTGGETTQRQTSQAFTRAGADKLGDIRKMEIELRYGETSITQTLILNSYNEENAEFGLRTDKLQLLAGEYRIVGYRLLDKLDEEIPNAAAPIDEAFTVVANGLTVKDLTADVQARGMVQFRLTKEGLPEIGRAAATLAADDGDKSFLFSNIALVSVTVKNTFTQDEIDFEELKVTYEEQYEESPSADDPDDKYKDVGTARCDSVVWLPTGTYRVTAYTVYSKSGSTKTALDTRMGLQGKEFTVADNELTEDAEIPVQLSEEAENIKDYKALREIWEALDGKNWSYRGEGSPAGANWNFNKEIDMWGDQPGVGLNSEGRVTSLSLAGFGAKGVVPDAIGQLTELRILSFGSHDEEIGGAQGGGQLFGPNGIHPDMTDAQKQKMRMHYYDMFVRRDSREDLSEMLQWVINRDPKQKKIVKSSRIEPKDVPAGNTTNGITAISKAVMRLKNLQQLFIANAPIEAGDVFTDWQGENTAYREQWAEESKNWKWGDLTDLTDIELYNNPNFTELPEFLRELPELQVLNVACNKGIADMGREWRRLVMGDNETQTAVAAKLQMMYLSYNNLPEFPESDVLRRMKKLGMIDCIHSGVKKLHAFGTEIKLAQVSLDYNEIEEIPSEFCGFTNETETLSFTHNKLKKIPNIFDAKSKYVMGSVDFSNNQLGATDGKAFDDDFNGINTSELNLSNNRISVFPKQLFSTGSPITTLNLMANMLAEIEEGDLQGENTHLITSIDLRFNRLSELPDDFRATTIPYLQGFDISYNRCAKFPTNVLNCYELQAIGVRHQRDEQGNRILREWPEGITNCPSLLQLQIGGNDIRKVNEAMTSKLWIVEVKDNPNISLDVSAVCSLIQQGMWLLIYDKTQDIKGCDALDIER</sequence>
<keyword evidence="1" id="KW-0433">Leucine-rich repeat</keyword>
<dbReference type="Gene3D" id="3.80.10.10">
    <property type="entry name" value="Ribonuclease Inhibitor"/>
    <property type="match status" value="1"/>
</dbReference>
<dbReference type="Proteomes" id="UP000319374">
    <property type="component" value="Chromosome"/>
</dbReference>